<dbReference type="PANTHER" id="PTHR43033:SF1">
    <property type="entry name" value="TRNA(ILE)-LYSIDINE SYNTHASE-RELATED"/>
    <property type="match status" value="1"/>
</dbReference>
<sequence length="436" mass="50585">MEKDFKNLIKTRFPYLCTNKILLAISGGVDSVVLAHLCASSKLDFSMAHCNFNLRDEESDGDENFVVDLADSLNVEIFTENFDTEKFASDKGISIQMAARELRYTWFKELASNLHYDYILTAHHANDNLETFLINLIRGTGPEGLTGIKAENNNVIRPLLHFSRKEIESFARKQKYKWREDSSNASEKYLRNKIRHSMVPLMEEINPQLLESFAKTQRYLRSNLDLVDDYMSLLYPKLIQKKDFGYAIELTYLKKLPNQKEILYQLLKSFGFTEWNDIYNLINAQSGKVVFSETHRLIKDRDQLLLTHNQSGDKQKHYSVEKNENYVILPMGTLAISKVSKLGTPAKNCIFVPKSKLQFPICIRKWQKGDFFYPFGMSGKKKLSRFFKDEKFSLPEKENTWILASGEEIVWVINHRMDNRFAVSEEDSAILKLCVT</sequence>
<keyword evidence="11" id="KW-1185">Reference proteome</keyword>
<dbReference type="RefSeq" id="WP_251740322.1">
    <property type="nucleotide sequence ID" value="NZ_JBHUOJ010000007.1"/>
</dbReference>
<comment type="catalytic activity">
    <reaction evidence="7 8">
        <text>cytidine(34) in tRNA(Ile2) + L-lysine + ATP = lysidine(34) in tRNA(Ile2) + AMP + diphosphate + H(+)</text>
        <dbReference type="Rhea" id="RHEA:43744"/>
        <dbReference type="Rhea" id="RHEA-COMP:10625"/>
        <dbReference type="Rhea" id="RHEA-COMP:10670"/>
        <dbReference type="ChEBI" id="CHEBI:15378"/>
        <dbReference type="ChEBI" id="CHEBI:30616"/>
        <dbReference type="ChEBI" id="CHEBI:32551"/>
        <dbReference type="ChEBI" id="CHEBI:33019"/>
        <dbReference type="ChEBI" id="CHEBI:82748"/>
        <dbReference type="ChEBI" id="CHEBI:83665"/>
        <dbReference type="ChEBI" id="CHEBI:456215"/>
        <dbReference type="EC" id="6.3.4.19"/>
    </reaction>
</comment>
<keyword evidence="6 8" id="KW-0067">ATP-binding</keyword>
<dbReference type="HAMAP" id="MF_01161">
    <property type="entry name" value="tRNA_Ile_lys_synt"/>
    <property type="match status" value="1"/>
</dbReference>
<dbReference type="CDD" id="cd01992">
    <property type="entry name" value="TilS_N"/>
    <property type="match status" value="1"/>
</dbReference>
<dbReference type="InterPro" id="IPR012094">
    <property type="entry name" value="tRNA_Ile_lys_synt"/>
</dbReference>
<dbReference type="NCBIfam" id="TIGR02433">
    <property type="entry name" value="lysidine_TilS_C"/>
    <property type="match status" value="1"/>
</dbReference>
<evidence type="ECO:0000256" key="4">
    <source>
        <dbReference type="ARBA" id="ARBA00022694"/>
    </source>
</evidence>
<keyword evidence="5 8" id="KW-0547">Nucleotide-binding</keyword>
<protein>
    <recommendedName>
        <fullName evidence="8">tRNA(Ile)-lysidine synthase</fullName>
        <ecNumber evidence="8">6.3.4.19</ecNumber>
    </recommendedName>
    <alternativeName>
        <fullName evidence="8">tRNA(Ile)-2-lysyl-cytidine synthase</fullName>
    </alternativeName>
    <alternativeName>
        <fullName evidence="8">tRNA(Ile)-lysidine synthetase</fullName>
    </alternativeName>
</protein>
<comment type="similarity">
    <text evidence="8">Belongs to the tRNA(Ile)-lysidine synthase family.</text>
</comment>
<comment type="domain">
    <text evidence="8">The N-terminal region contains the highly conserved SGGXDS motif, predicted to be a P-loop motif involved in ATP binding.</text>
</comment>
<name>A0ABW5X206_9FLAO</name>
<keyword evidence="4 8" id="KW-0819">tRNA processing</keyword>
<dbReference type="EC" id="6.3.4.19" evidence="8"/>
<evidence type="ECO:0000256" key="2">
    <source>
        <dbReference type="ARBA" id="ARBA00022490"/>
    </source>
</evidence>
<dbReference type="Gene3D" id="3.40.50.620">
    <property type="entry name" value="HUPs"/>
    <property type="match status" value="1"/>
</dbReference>
<dbReference type="InterPro" id="IPR011063">
    <property type="entry name" value="TilS/TtcA_N"/>
</dbReference>
<dbReference type="Proteomes" id="UP001597438">
    <property type="component" value="Unassembled WGS sequence"/>
</dbReference>
<evidence type="ECO:0000259" key="9">
    <source>
        <dbReference type="SMART" id="SM00977"/>
    </source>
</evidence>
<organism evidence="10 11">
    <name type="scientific">Christiangramia antarctica</name>
    <dbReference type="NCBI Taxonomy" id="2058158"/>
    <lineage>
        <taxon>Bacteria</taxon>
        <taxon>Pseudomonadati</taxon>
        <taxon>Bacteroidota</taxon>
        <taxon>Flavobacteriia</taxon>
        <taxon>Flavobacteriales</taxon>
        <taxon>Flavobacteriaceae</taxon>
        <taxon>Christiangramia</taxon>
    </lineage>
</organism>
<dbReference type="InterPro" id="IPR014729">
    <property type="entry name" value="Rossmann-like_a/b/a_fold"/>
</dbReference>
<evidence type="ECO:0000256" key="7">
    <source>
        <dbReference type="ARBA" id="ARBA00048539"/>
    </source>
</evidence>
<dbReference type="SMART" id="SM00977">
    <property type="entry name" value="TilS_C"/>
    <property type="match status" value="1"/>
</dbReference>
<evidence type="ECO:0000256" key="1">
    <source>
        <dbReference type="ARBA" id="ARBA00004496"/>
    </source>
</evidence>
<dbReference type="NCBIfam" id="TIGR02432">
    <property type="entry name" value="lysidine_TilS_N"/>
    <property type="match status" value="1"/>
</dbReference>
<feature type="binding site" evidence="8">
    <location>
        <begin position="26"/>
        <end position="31"/>
    </location>
    <ligand>
        <name>ATP</name>
        <dbReference type="ChEBI" id="CHEBI:30616"/>
    </ligand>
</feature>
<dbReference type="Pfam" id="PF01171">
    <property type="entry name" value="ATP_bind_3"/>
    <property type="match status" value="1"/>
</dbReference>
<feature type="domain" description="Lysidine-tRNA(Ile) synthetase C-terminal" evidence="9">
    <location>
        <begin position="361"/>
        <end position="433"/>
    </location>
</feature>
<dbReference type="EMBL" id="JBHUOJ010000007">
    <property type="protein sequence ID" value="MFD2832270.1"/>
    <property type="molecule type" value="Genomic_DNA"/>
</dbReference>
<accession>A0ABW5X206</accession>
<dbReference type="Pfam" id="PF11734">
    <property type="entry name" value="TilS_C"/>
    <property type="match status" value="1"/>
</dbReference>
<reference evidence="11" key="1">
    <citation type="journal article" date="2019" name="Int. J. Syst. Evol. Microbiol.">
        <title>The Global Catalogue of Microorganisms (GCM) 10K type strain sequencing project: providing services to taxonomists for standard genome sequencing and annotation.</title>
        <authorList>
            <consortium name="The Broad Institute Genomics Platform"/>
            <consortium name="The Broad Institute Genome Sequencing Center for Infectious Disease"/>
            <person name="Wu L."/>
            <person name="Ma J."/>
        </authorList>
    </citation>
    <scope>NUCLEOTIDE SEQUENCE [LARGE SCALE GENOMIC DNA]</scope>
    <source>
        <strain evidence="11">KCTC 52925</strain>
    </source>
</reference>
<keyword evidence="3 8" id="KW-0436">Ligase</keyword>
<proteinExistence type="inferred from homology"/>
<comment type="subcellular location">
    <subcellularLocation>
        <location evidence="1 8">Cytoplasm</location>
    </subcellularLocation>
</comment>
<comment type="function">
    <text evidence="8">Ligates lysine onto the cytidine present at position 34 of the AUA codon-specific tRNA(Ile) that contains the anticodon CAU, in an ATP-dependent manner. Cytidine is converted to lysidine, thus changing the amino acid specificity of the tRNA from methionine to isoleucine.</text>
</comment>
<evidence type="ECO:0000256" key="3">
    <source>
        <dbReference type="ARBA" id="ARBA00022598"/>
    </source>
</evidence>
<dbReference type="SUPFAM" id="SSF56037">
    <property type="entry name" value="PheT/TilS domain"/>
    <property type="match status" value="1"/>
</dbReference>
<dbReference type="PANTHER" id="PTHR43033">
    <property type="entry name" value="TRNA(ILE)-LYSIDINE SYNTHASE-RELATED"/>
    <property type="match status" value="1"/>
</dbReference>
<evidence type="ECO:0000313" key="11">
    <source>
        <dbReference type="Proteomes" id="UP001597438"/>
    </source>
</evidence>
<dbReference type="GO" id="GO:0032267">
    <property type="term" value="F:tRNA(Ile)-lysidine synthase activity"/>
    <property type="evidence" value="ECO:0007669"/>
    <property type="project" value="UniProtKB-EC"/>
</dbReference>
<dbReference type="InterPro" id="IPR012796">
    <property type="entry name" value="Lysidine-tRNA-synth_C"/>
</dbReference>
<dbReference type="SUPFAM" id="SSF52402">
    <property type="entry name" value="Adenine nucleotide alpha hydrolases-like"/>
    <property type="match status" value="1"/>
</dbReference>
<dbReference type="InterPro" id="IPR012795">
    <property type="entry name" value="tRNA_Ile_lys_synt_N"/>
</dbReference>
<evidence type="ECO:0000256" key="8">
    <source>
        <dbReference type="HAMAP-Rule" id="MF_01161"/>
    </source>
</evidence>
<evidence type="ECO:0000313" key="10">
    <source>
        <dbReference type="EMBL" id="MFD2832270.1"/>
    </source>
</evidence>
<keyword evidence="2 8" id="KW-0963">Cytoplasm</keyword>
<comment type="caution">
    <text evidence="10">The sequence shown here is derived from an EMBL/GenBank/DDBJ whole genome shotgun (WGS) entry which is preliminary data.</text>
</comment>
<evidence type="ECO:0000256" key="5">
    <source>
        <dbReference type="ARBA" id="ARBA00022741"/>
    </source>
</evidence>
<evidence type="ECO:0000256" key="6">
    <source>
        <dbReference type="ARBA" id="ARBA00022840"/>
    </source>
</evidence>
<gene>
    <name evidence="8 10" type="primary">tilS</name>
    <name evidence="10" type="ORF">ACFSYS_03165</name>
</gene>